<gene>
    <name evidence="2" type="ORF">IPH26_09730</name>
</gene>
<name>A0A9D7E346_9PROT</name>
<proteinExistence type="predicted"/>
<organism evidence="2 3">
    <name type="scientific">Candidatus Methylophosphatis roskildensis</name>
    <dbReference type="NCBI Taxonomy" id="2899263"/>
    <lineage>
        <taxon>Bacteria</taxon>
        <taxon>Pseudomonadati</taxon>
        <taxon>Pseudomonadota</taxon>
        <taxon>Betaproteobacteria</taxon>
        <taxon>Nitrosomonadales</taxon>
        <taxon>Sterolibacteriaceae</taxon>
        <taxon>Candidatus Methylophosphatis</taxon>
    </lineage>
</organism>
<keyword evidence="1" id="KW-0812">Transmembrane</keyword>
<comment type="caution">
    <text evidence="2">The sequence shown here is derived from an EMBL/GenBank/DDBJ whole genome shotgun (WGS) entry which is preliminary data.</text>
</comment>
<evidence type="ECO:0000256" key="1">
    <source>
        <dbReference type="SAM" id="Phobius"/>
    </source>
</evidence>
<protein>
    <submittedName>
        <fullName evidence="2">DUF4400 domain-containing protein</fullName>
    </submittedName>
</protein>
<reference evidence="3" key="1">
    <citation type="journal article" date="2021" name="Nat. Commun.">
        <title>Connecting structure to function with the recovery of over 1000 high-quality metagenome-assembled genomes from activated sludge using long-read sequencing.</title>
        <authorList>
            <person name="Singleton C.M."/>
            <person name="Petriglieri F."/>
            <person name="Kristensen J.M."/>
            <person name="Kirkegaard R.H."/>
            <person name="Michaelsen T.Y."/>
            <person name="Andersen M.H."/>
            <person name="Kondrotaite Z."/>
            <person name="Karst S.M."/>
            <person name="Dueholm M.S."/>
            <person name="Nielsen P.H."/>
            <person name="Albertsen M."/>
        </authorList>
    </citation>
    <scope>NUCLEOTIDE SEQUENCE [LARGE SCALE GENOMIC DNA]</scope>
</reference>
<dbReference type="InterPro" id="IPR022266">
    <property type="entry name" value="DtrJ-like"/>
</dbReference>
<accession>A0A9D7E346</accession>
<dbReference type="Proteomes" id="UP000807785">
    <property type="component" value="Unassembled WGS sequence"/>
</dbReference>
<evidence type="ECO:0000313" key="3">
    <source>
        <dbReference type="Proteomes" id="UP000807785"/>
    </source>
</evidence>
<feature type="transmembrane region" description="Helical" evidence="1">
    <location>
        <begin position="184"/>
        <end position="204"/>
    </location>
</feature>
<keyword evidence="1" id="KW-1133">Transmembrane helix</keyword>
<dbReference type="AlphaFoldDB" id="A0A9D7E346"/>
<feature type="transmembrane region" description="Helical" evidence="1">
    <location>
        <begin position="113"/>
        <end position="136"/>
    </location>
</feature>
<dbReference type="Pfam" id="PF14348">
    <property type="entry name" value="DtrJ-like"/>
    <property type="match status" value="1"/>
</dbReference>
<keyword evidence="1" id="KW-0472">Membrane</keyword>
<feature type="transmembrane region" description="Helical" evidence="1">
    <location>
        <begin position="157"/>
        <end position="178"/>
    </location>
</feature>
<sequence length="208" mass="22828">MIRLVCIATMVLFLCVFFYLPSVYAPDRFLDQIHAEHALNERYCGEDHALRVLERAMTLHGDVQSAQPISSAVGAVPASNQLDAVAAQRLAEASARLFSNQYTRSLDALLTLFLFRLSGLVEWLPLLAGFVLACLLDGGLRRSIKSKQFEQHSAEMFSAFMSLSVFTVCGFLVVALLPVTFHPFALLAPPILVGLFGNQGIANFHARG</sequence>
<dbReference type="EMBL" id="JADJEV010000003">
    <property type="protein sequence ID" value="MBK6973204.1"/>
    <property type="molecule type" value="Genomic_DNA"/>
</dbReference>
<evidence type="ECO:0000313" key="2">
    <source>
        <dbReference type="EMBL" id="MBK6973204.1"/>
    </source>
</evidence>